<keyword evidence="4" id="KW-1185">Reference proteome</keyword>
<proteinExistence type="predicted"/>
<evidence type="ECO:0000256" key="1">
    <source>
        <dbReference type="SAM" id="SignalP"/>
    </source>
</evidence>
<comment type="caution">
    <text evidence="3">The sequence shown here is derived from an EMBL/GenBank/DDBJ whole genome shotgun (WGS) entry which is preliminary data.</text>
</comment>
<organism evidence="3 4">
    <name type="scientific">Chitinophaga dinghuensis</name>
    <dbReference type="NCBI Taxonomy" id="1539050"/>
    <lineage>
        <taxon>Bacteria</taxon>
        <taxon>Pseudomonadati</taxon>
        <taxon>Bacteroidota</taxon>
        <taxon>Chitinophagia</taxon>
        <taxon>Chitinophagales</taxon>
        <taxon>Chitinophagaceae</taxon>
        <taxon>Chitinophaga</taxon>
    </lineage>
</organism>
<feature type="signal peptide" evidence="1">
    <location>
        <begin position="1"/>
        <end position="40"/>
    </location>
</feature>
<evidence type="ECO:0000313" key="4">
    <source>
        <dbReference type="Proteomes" id="UP000249819"/>
    </source>
</evidence>
<evidence type="ECO:0000259" key="2">
    <source>
        <dbReference type="Pfam" id="PF02129"/>
    </source>
</evidence>
<dbReference type="OrthoDB" id="9809549at2"/>
<dbReference type="InterPro" id="IPR000383">
    <property type="entry name" value="Xaa-Pro-like_dom"/>
</dbReference>
<accession>A0A327WF05</accession>
<evidence type="ECO:0000313" key="3">
    <source>
        <dbReference type="EMBL" id="RAJ88141.1"/>
    </source>
</evidence>
<protein>
    <recommendedName>
        <fullName evidence="2">Xaa-Pro dipeptidyl-peptidase-like domain-containing protein</fullName>
    </recommendedName>
</protein>
<dbReference type="PANTHER" id="PTHR43265">
    <property type="entry name" value="ESTERASE ESTD"/>
    <property type="match status" value="1"/>
</dbReference>
<sequence>MLCAANSHKAFFYLSIFTMRKYVWALITCLCGGLSAVAQTAGNVSGNWYGILKTNQEKLRFTINLTQKASALSGTIAFPDKSQQSRTFDSASLKDGILFLQLKAYDLVFVGKAQPEANNINGRLIWGNIKENVTLTHKEIKAEELYERPQEPKPPFPYHTEELTFLNEHDSVRLAGTLTLPAGAMGDCPVIVMISGAGQQNRDNEIARHKMFLVMADYFAKHGIATLRYDDRGIGGSGGDADTTDIEGYARDAAAAVRYLKGRKEVDKHNIGLLGFGEGSIAAQIVAADNPTISFLISMGGMGVSGREYIDQKMIAVGRAYGQSDAEIKDHLKQTKPYWDAWAANVPYEQAKANAAKVLEQAYETLPKDYKQGVTKEQFAQADNISPEMLSILRYQPVTNLKRIKCAFMAINGNNDLTVNADSNLKALEQGLLENGNNMVTVRKFAGLNHLFQQCKTCTEDEYVELEQTIDPLVPEFITHWVLQLIPSGR</sequence>
<dbReference type="InterPro" id="IPR029058">
    <property type="entry name" value="AB_hydrolase_fold"/>
</dbReference>
<name>A0A327WF05_9BACT</name>
<dbReference type="Gene3D" id="3.40.50.1820">
    <property type="entry name" value="alpha/beta hydrolase"/>
    <property type="match status" value="1"/>
</dbReference>
<feature type="domain" description="Xaa-Pro dipeptidyl-peptidase-like" evidence="2">
    <location>
        <begin position="170"/>
        <end position="424"/>
    </location>
</feature>
<dbReference type="GO" id="GO:0052689">
    <property type="term" value="F:carboxylic ester hydrolase activity"/>
    <property type="evidence" value="ECO:0007669"/>
    <property type="project" value="TreeGrafter"/>
</dbReference>
<dbReference type="Pfam" id="PF02129">
    <property type="entry name" value="Peptidase_S15"/>
    <property type="match status" value="1"/>
</dbReference>
<dbReference type="Proteomes" id="UP000249819">
    <property type="component" value="Unassembled WGS sequence"/>
</dbReference>
<dbReference type="InterPro" id="IPR053145">
    <property type="entry name" value="AB_hydrolase_Est10"/>
</dbReference>
<keyword evidence="1" id="KW-0732">Signal</keyword>
<dbReference type="SUPFAM" id="SSF53474">
    <property type="entry name" value="alpha/beta-Hydrolases"/>
    <property type="match status" value="1"/>
</dbReference>
<dbReference type="AlphaFoldDB" id="A0A327WF05"/>
<feature type="chain" id="PRO_5016408798" description="Xaa-Pro dipeptidyl-peptidase-like domain-containing protein" evidence="1">
    <location>
        <begin position="41"/>
        <end position="490"/>
    </location>
</feature>
<reference evidence="3 4" key="1">
    <citation type="submission" date="2018-06" db="EMBL/GenBank/DDBJ databases">
        <title>Genomic Encyclopedia of Archaeal and Bacterial Type Strains, Phase II (KMG-II): from individual species to whole genera.</title>
        <authorList>
            <person name="Goeker M."/>
        </authorList>
    </citation>
    <scope>NUCLEOTIDE SEQUENCE [LARGE SCALE GENOMIC DNA]</scope>
    <source>
        <strain evidence="3 4">DSM 29821</strain>
    </source>
</reference>
<dbReference type="EMBL" id="QLMA01000001">
    <property type="protein sequence ID" value="RAJ88141.1"/>
    <property type="molecule type" value="Genomic_DNA"/>
</dbReference>
<gene>
    <name evidence="3" type="ORF">CLV59_101908</name>
</gene>
<dbReference type="PANTHER" id="PTHR43265:SF1">
    <property type="entry name" value="ESTERASE ESTD"/>
    <property type="match status" value="1"/>
</dbReference>